<sequence>MPERKIAALLEQLEQHSRKRAHQQTVTLPIDREDMVRLQALAEVYGMDIVELTPILLHSILSDIEAHMPYQPGTRVIRVEDDEPIYEDVGPTPRYLEAKRKHEKVCA</sequence>
<dbReference type="RefSeq" id="WP_076461037.1">
    <property type="nucleotide sequence ID" value="NZ_FTMN01000001.1"/>
</dbReference>
<protein>
    <submittedName>
        <fullName evidence="1">Uncharacterized protein</fullName>
    </submittedName>
</protein>
<organism evidence="1 2">
    <name type="scientific">Marinobacterium stanieri</name>
    <dbReference type="NCBI Taxonomy" id="49186"/>
    <lineage>
        <taxon>Bacteria</taxon>
        <taxon>Pseudomonadati</taxon>
        <taxon>Pseudomonadota</taxon>
        <taxon>Gammaproteobacteria</taxon>
        <taxon>Oceanospirillales</taxon>
        <taxon>Oceanospirillaceae</taxon>
        <taxon>Marinobacterium</taxon>
    </lineage>
</organism>
<dbReference type="eggNOG" id="ENOG5032RZM">
    <property type="taxonomic scope" value="Bacteria"/>
</dbReference>
<evidence type="ECO:0000313" key="2">
    <source>
        <dbReference type="Proteomes" id="UP000186895"/>
    </source>
</evidence>
<name>A0A1N6P6X9_9GAMM</name>
<dbReference type="STRING" id="49186.SAMN05421647_101826"/>
<reference evidence="1 2" key="1">
    <citation type="submission" date="2017-01" db="EMBL/GenBank/DDBJ databases">
        <authorList>
            <person name="Mah S.A."/>
            <person name="Swanson W.J."/>
            <person name="Moy G.W."/>
            <person name="Vacquier V.D."/>
        </authorList>
    </citation>
    <scope>NUCLEOTIDE SEQUENCE [LARGE SCALE GENOMIC DNA]</scope>
    <source>
        <strain evidence="1 2">DSM 7027</strain>
    </source>
</reference>
<proteinExistence type="predicted"/>
<dbReference type="Proteomes" id="UP000186895">
    <property type="component" value="Unassembled WGS sequence"/>
</dbReference>
<evidence type="ECO:0000313" key="1">
    <source>
        <dbReference type="EMBL" id="SIQ00075.1"/>
    </source>
</evidence>
<dbReference type="EMBL" id="FTMN01000001">
    <property type="protein sequence ID" value="SIQ00075.1"/>
    <property type="molecule type" value="Genomic_DNA"/>
</dbReference>
<gene>
    <name evidence="1" type="ORF">SAMN05421647_101826</name>
</gene>
<dbReference type="AlphaFoldDB" id="A0A1N6P6X9"/>
<accession>A0A1N6P6X9</accession>
<keyword evidence="2" id="KW-1185">Reference proteome</keyword>